<dbReference type="InterPro" id="IPR039261">
    <property type="entry name" value="FNR_nucleotide-bd"/>
</dbReference>
<evidence type="ECO:0000313" key="11">
    <source>
        <dbReference type="EMBL" id="OAB86557.1"/>
    </source>
</evidence>
<dbReference type="InterPro" id="IPR036010">
    <property type="entry name" value="2Fe-2S_ferredoxin-like_sf"/>
</dbReference>
<protein>
    <submittedName>
        <fullName evidence="11">Stearoyl-CoA 9-desaturase</fullName>
    </submittedName>
</protein>
<evidence type="ECO:0000256" key="8">
    <source>
        <dbReference type="ARBA" id="ARBA00023014"/>
    </source>
</evidence>
<keyword evidence="4" id="KW-0479">Metal-binding</keyword>
<evidence type="ECO:0000256" key="6">
    <source>
        <dbReference type="ARBA" id="ARBA00023002"/>
    </source>
</evidence>
<keyword evidence="5" id="KW-0274">FAD</keyword>
<reference evidence="11 12" key="1">
    <citation type="submission" date="2016-01" db="EMBL/GenBank/DDBJ databases">
        <title>Janibacter melonis strain CD11_4 genome sequencing and assembly.</title>
        <authorList>
            <person name="Nair G.R."/>
            <person name="Kaur G."/>
            <person name="Chander A.M."/>
            <person name="Mayilraj S."/>
        </authorList>
    </citation>
    <scope>NUCLEOTIDE SEQUENCE [LARGE SCALE GENOMIC DNA]</scope>
    <source>
        <strain evidence="11 12">CD11-4</strain>
    </source>
</reference>
<evidence type="ECO:0000256" key="5">
    <source>
        <dbReference type="ARBA" id="ARBA00022827"/>
    </source>
</evidence>
<accession>A0A176QA11</accession>
<dbReference type="GO" id="GO:0046872">
    <property type="term" value="F:metal ion binding"/>
    <property type="evidence" value="ECO:0007669"/>
    <property type="project" value="UniProtKB-KW"/>
</dbReference>
<dbReference type="PROSITE" id="PS51384">
    <property type="entry name" value="FAD_FR"/>
    <property type="match status" value="1"/>
</dbReference>
<dbReference type="SUPFAM" id="SSF63380">
    <property type="entry name" value="Riboflavin synthase domain-like"/>
    <property type="match status" value="1"/>
</dbReference>
<dbReference type="InterPro" id="IPR017938">
    <property type="entry name" value="Riboflavin_synthase-like_b-brl"/>
</dbReference>
<keyword evidence="2" id="KW-0285">Flavoprotein</keyword>
<evidence type="ECO:0000256" key="2">
    <source>
        <dbReference type="ARBA" id="ARBA00022630"/>
    </source>
</evidence>
<dbReference type="Proteomes" id="UP000076976">
    <property type="component" value="Unassembled WGS sequence"/>
</dbReference>
<dbReference type="InterPro" id="IPR012675">
    <property type="entry name" value="Beta-grasp_dom_sf"/>
</dbReference>
<dbReference type="PROSITE" id="PS51085">
    <property type="entry name" value="2FE2S_FER_2"/>
    <property type="match status" value="1"/>
</dbReference>
<evidence type="ECO:0000256" key="1">
    <source>
        <dbReference type="ARBA" id="ARBA00001974"/>
    </source>
</evidence>
<gene>
    <name evidence="11" type="ORF">AWH69_14690</name>
</gene>
<dbReference type="AlphaFoldDB" id="A0A176QA11"/>
<dbReference type="CDD" id="cd00207">
    <property type="entry name" value="fer2"/>
    <property type="match status" value="1"/>
</dbReference>
<evidence type="ECO:0000259" key="10">
    <source>
        <dbReference type="PROSITE" id="PS51384"/>
    </source>
</evidence>
<comment type="cofactor">
    <cofactor evidence="1">
        <name>FAD</name>
        <dbReference type="ChEBI" id="CHEBI:57692"/>
    </cofactor>
</comment>
<dbReference type="InterPro" id="IPR017927">
    <property type="entry name" value="FAD-bd_FR_type"/>
</dbReference>
<dbReference type="STRING" id="262209.AWH69_14690"/>
<dbReference type="SUPFAM" id="SSF52343">
    <property type="entry name" value="Ferredoxin reductase-like, C-terminal NADP-linked domain"/>
    <property type="match status" value="1"/>
</dbReference>
<dbReference type="GO" id="GO:0051537">
    <property type="term" value="F:2 iron, 2 sulfur cluster binding"/>
    <property type="evidence" value="ECO:0007669"/>
    <property type="project" value="UniProtKB-KW"/>
</dbReference>
<evidence type="ECO:0000256" key="7">
    <source>
        <dbReference type="ARBA" id="ARBA00023004"/>
    </source>
</evidence>
<keyword evidence="7" id="KW-0408">Iron</keyword>
<sequence length="375" mass="39929">MTTDARPDRVAGSPFARLRTSATRVAEVLAAPLLPTDYLDMVAPLRAGAELRARVVAITPETADAATITLRPGRDWAGHRAGQYIRLGIDIDGVRRWRAYSITSPADRTDGLITITVKAMADGLVSRHLVHDARPGTLVMLDQASGDFVLPEVLPERLLFVTGGSGITPVMGMLRSHDLSGTDVVLLHSAPSPADVIFAAELAAERPGVRVVVRHTDDEGMLTPQMLDDVVPDWRERQAWACGPTPMLDAFEEHFAGHGLTEAMHVERFRPVLAVTGDGGSVTMLDTARPTASPTFEVDGATTILDAAEDAGVLMPSGCRMGICMGCVLPLTDGAVRDLRTGIVTETTTDDPPVKVQTCISAAAGACTIQQKERA</sequence>
<dbReference type="RefSeq" id="WP_068277533.1">
    <property type="nucleotide sequence ID" value="NZ_LQZG01000004.1"/>
</dbReference>
<dbReference type="Gene3D" id="2.40.30.10">
    <property type="entry name" value="Translation factors"/>
    <property type="match status" value="1"/>
</dbReference>
<evidence type="ECO:0000256" key="3">
    <source>
        <dbReference type="ARBA" id="ARBA00022714"/>
    </source>
</evidence>
<comment type="caution">
    <text evidence="11">The sequence shown here is derived from an EMBL/GenBank/DDBJ whole genome shotgun (WGS) entry which is preliminary data.</text>
</comment>
<dbReference type="Gene3D" id="3.10.20.30">
    <property type="match status" value="1"/>
</dbReference>
<evidence type="ECO:0000256" key="4">
    <source>
        <dbReference type="ARBA" id="ARBA00022723"/>
    </source>
</evidence>
<dbReference type="Pfam" id="PF00970">
    <property type="entry name" value="FAD_binding_6"/>
    <property type="match status" value="1"/>
</dbReference>
<dbReference type="SUPFAM" id="SSF54292">
    <property type="entry name" value="2Fe-2S ferredoxin-like"/>
    <property type="match status" value="1"/>
</dbReference>
<dbReference type="PANTHER" id="PTHR47354:SF6">
    <property type="entry name" value="NADH OXIDOREDUCTASE HCR"/>
    <property type="match status" value="1"/>
</dbReference>
<dbReference type="Pfam" id="PF00111">
    <property type="entry name" value="Fer2"/>
    <property type="match status" value="1"/>
</dbReference>
<dbReference type="CDD" id="cd06216">
    <property type="entry name" value="FNR_iron_sulfur_binding_2"/>
    <property type="match status" value="1"/>
</dbReference>
<keyword evidence="3" id="KW-0001">2Fe-2S</keyword>
<organism evidence="11 12">
    <name type="scientific">Janibacter melonis</name>
    <dbReference type="NCBI Taxonomy" id="262209"/>
    <lineage>
        <taxon>Bacteria</taxon>
        <taxon>Bacillati</taxon>
        <taxon>Actinomycetota</taxon>
        <taxon>Actinomycetes</taxon>
        <taxon>Micrococcales</taxon>
        <taxon>Intrasporangiaceae</taxon>
        <taxon>Janibacter</taxon>
    </lineage>
</organism>
<keyword evidence="6" id="KW-0560">Oxidoreductase</keyword>
<dbReference type="Gene3D" id="3.40.50.80">
    <property type="entry name" value="Nucleotide-binding domain of ferredoxin-NADP reductase (FNR) module"/>
    <property type="match status" value="1"/>
</dbReference>
<keyword evidence="12" id="KW-1185">Reference proteome</keyword>
<keyword evidence="8" id="KW-0411">Iron-sulfur</keyword>
<dbReference type="InterPro" id="IPR008333">
    <property type="entry name" value="Cbr1-like_FAD-bd_dom"/>
</dbReference>
<evidence type="ECO:0000313" key="12">
    <source>
        <dbReference type="Proteomes" id="UP000076976"/>
    </source>
</evidence>
<dbReference type="PANTHER" id="PTHR47354">
    <property type="entry name" value="NADH OXIDOREDUCTASE HCR"/>
    <property type="match status" value="1"/>
</dbReference>
<dbReference type="GO" id="GO:0016491">
    <property type="term" value="F:oxidoreductase activity"/>
    <property type="evidence" value="ECO:0007669"/>
    <property type="project" value="UniProtKB-KW"/>
</dbReference>
<dbReference type="Pfam" id="PF00175">
    <property type="entry name" value="NAD_binding_1"/>
    <property type="match status" value="1"/>
</dbReference>
<dbReference type="InterPro" id="IPR001041">
    <property type="entry name" value="2Fe-2S_ferredoxin-type"/>
</dbReference>
<feature type="domain" description="2Fe-2S ferredoxin-type" evidence="9">
    <location>
        <begin position="280"/>
        <end position="375"/>
    </location>
</feature>
<dbReference type="InterPro" id="IPR001433">
    <property type="entry name" value="OxRdtase_FAD/NAD-bd"/>
</dbReference>
<dbReference type="InterPro" id="IPR050415">
    <property type="entry name" value="MRET"/>
</dbReference>
<proteinExistence type="predicted"/>
<name>A0A176QA11_9MICO</name>
<feature type="domain" description="FAD-binding FR-type" evidence="10">
    <location>
        <begin position="48"/>
        <end position="151"/>
    </location>
</feature>
<dbReference type="EMBL" id="LQZG01000004">
    <property type="protein sequence ID" value="OAB86557.1"/>
    <property type="molecule type" value="Genomic_DNA"/>
</dbReference>
<evidence type="ECO:0000259" key="9">
    <source>
        <dbReference type="PROSITE" id="PS51085"/>
    </source>
</evidence>